<keyword evidence="2" id="KW-1185">Reference proteome</keyword>
<evidence type="ECO:0000313" key="2">
    <source>
        <dbReference type="Proteomes" id="UP001144805"/>
    </source>
</evidence>
<organism evidence="1 2">
    <name type="scientific">Kaistia nematophila</name>
    <dbReference type="NCBI Taxonomy" id="2994654"/>
    <lineage>
        <taxon>Bacteria</taxon>
        <taxon>Pseudomonadati</taxon>
        <taxon>Pseudomonadota</taxon>
        <taxon>Alphaproteobacteria</taxon>
        <taxon>Hyphomicrobiales</taxon>
        <taxon>Kaistiaceae</taxon>
        <taxon>Kaistia</taxon>
    </lineage>
</organism>
<dbReference type="EMBL" id="JAPKNK010000003">
    <property type="protein sequence ID" value="MCX5569574.1"/>
    <property type="molecule type" value="Genomic_DNA"/>
</dbReference>
<accession>A0A9X3E0T8</accession>
<gene>
    <name evidence="1" type="ORF">OSH07_10260</name>
</gene>
<proteinExistence type="predicted"/>
<protein>
    <submittedName>
        <fullName evidence="1">Uncharacterized protein</fullName>
    </submittedName>
</protein>
<reference evidence="1" key="1">
    <citation type="submission" date="2022-11" db="EMBL/GenBank/DDBJ databases">
        <title>Biodiversity and phylogenetic relationships of bacteria.</title>
        <authorList>
            <person name="Machado R.A.R."/>
            <person name="Bhat A."/>
            <person name="Loulou A."/>
            <person name="Kallel S."/>
        </authorList>
    </citation>
    <scope>NUCLEOTIDE SEQUENCE</scope>
    <source>
        <strain evidence="1">K-TC2</strain>
    </source>
</reference>
<dbReference type="AlphaFoldDB" id="A0A9X3E0T8"/>
<sequence length="81" mass="9268">MRRLIEQEIERQIVQLQITQSVIDLLIDLLDRCDGDSDFEPALGSPELPPYLWGWGVGREVSQLRWSAGVLDDREDDQCVA</sequence>
<dbReference type="Proteomes" id="UP001144805">
    <property type="component" value="Unassembled WGS sequence"/>
</dbReference>
<evidence type="ECO:0000313" key="1">
    <source>
        <dbReference type="EMBL" id="MCX5569574.1"/>
    </source>
</evidence>
<name>A0A9X3E0T8_9HYPH</name>
<dbReference type="RefSeq" id="WP_266338535.1">
    <property type="nucleotide sequence ID" value="NZ_JAPKNK010000003.1"/>
</dbReference>
<comment type="caution">
    <text evidence="1">The sequence shown here is derived from an EMBL/GenBank/DDBJ whole genome shotgun (WGS) entry which is preliminary data.</text>
</comment>